<gene>
    <name evidence="3" type="ORF">DAI18_06810</name>
</gene>
<feature type="domain" description="HTH cro/C1-type" evidence="2">
    <location>
        <begin position="23"/>
        <end position="79"/>
    </location>
</feature>
<organism evidence="3 4">
    <name type="scientific">Microvirgula aerodenitrificans</name>
    <dbReference type="NCBI Taxonomy" id="57480"/>
    <lineage>
        <taxon>Bacteria</taxon>
        <taxon>Pseudomonadati</taxon>
        <taxon>Pseudomonadota</taxon>
        <taxon>Betaproteobacteria</taxon>
        <taxon>Neisseriales</taxon>
        <taxon>Aquaspirillaceae</taxon>
        <taxon>Microvirgula</taxon>
    </lineage>
</organism>
<accession>A0A2S0P8V0</accession>
<keyword evidence="4" id="KW-1185">Reference proteome</keyword>
<dbReference type="Gene3D" id="1.10.260.40">
    <property type="entry name" value="lambda repressor-like DNA-binding domains"/>
    <property type="match status" value="1"/>
</dbReference>
<protein>
    <submittedName>
        <fullName evidence="3">XRE family transcriptional regulator</fullName>
    </submittedName>
</protein>
<dbReference type="InterPro" id="IPR001387">
    <property type="entry name" value="Cro/C1-type_HTH"/>
</dbReference>
<dbReference type="PROSITE" id="PS50943">
    <property type="entry name" value="HTH_CROC1"/>
    <property type="match status" value="1"/>
</dbReference>
<dbReference type="CDD" id="cd00093">
    <property type="entry name" value="HTH_XRE"/>
    <property type="match status" value="1"/>
</dbReference>
<dbReference type="AlphaFoldDB" id="A0A2S0P8V0"/>
<reference evidence="3 4" key="1">
    <citation type="submission" date="2018-04" db="EMBL/GenBank/DDBJ databases">
        <title>Denitrifier Microvirgula.</title>
        <authorList>
            <person name="Anderson E."/>
            <person name="Jang J."/>
            <person name="Ishii S."/>
        </authorList>
    </citation>
    <scope>NUCLEOTIDE SEQUENCE [LARGE SCALE GENOMIC DNA]</scope>
    <source>
        <strain evidence="3 4">BE2.4</strain>
    </source>
</reference>
<dbReference type="KEGG" id="maer:DAI18_06810"/>
<name>A0A2S0P8V0_9NEIS</name>
<dbReference type="Proteomes" id="UP000244173">
    <property type="component" value="Chromosome"/>
</dbReference>
<proteinExistence type="predicted"/>
<dbReference type="InterPro" id="IPR010982">
    <property type="entry name" value="Lambda_DNA-bd_dom_sf"/>
</dbReference>
<evidence type="ECO:0000313" key="3">
    <source>
        <dbReference type="EMBL" id="AVY93786.1"/>
    </source>
</evidence>
<dbReference type="GO" id="GO:0003677">
    <property type="term" value="F:DNA binding"/>
    <property type="evidence" value="ECO:0007669"/>
    <property type="project" value="InterPro"/>
</dbReference>
<dbReference type="EMBL" id="CP028519">
    <property type="protein sequence ID" value="AVY93786.1"/>
    <property type="molecule type" value="Genomic_DNA"/>
</dbReference>
<feature type="region of interest" description="Disordered" evidence="1">
    <location>
        <begin position="93"/>
        <end position="125"/>
    </location>
</feature>
<evidence type="ECO:0000313" key="4">
    <source>
        <dbReference type="Proteomes" id="UP000244173"/>
    </source>
</evidence>
<dbReference type="RefSeq" id="WP_107888987.1">
    <property type="nucleotide sequence ID" value="NZ_CP028519.1"/>
</dbReference>
<sequence>MARTHPSLSPALQRIARSFGERLQLARNRRKLSATLFAERIGVSRNTLQRVEDGDPGVSLGTYLRALRVLGLEDNLDALARDDELGRKLQDMASMGGLRGQAPAEPHPSCPAIPPPPRIRDRKKD</sequence>
<evidence type="ECO:0000259" key="2">
    <source>
        <dbReference type="PROSITE" id="PS50943"/>
    </source>
</evidence>
<dbReference type="SUPFAM" id="SSF47413">
    <property type="entry name" value="lambda repressor-like DNA-binding domains"/>
    <property type="match status" value="1"/>
</dbReference>
<dbReference type="OrthoDB" id="5422231at2"/>
<dbReference type="Pfam" id="PF13560">
    <property type="entry name" value="HTH_31"/>
    <property type="match status" value="1"/>
</dbReference>
<dbReference type="SMART" id="SM00530">
    <property type="entry name" value="HTH_XRE"/>
    <property type="match status" value="1"/>
</dbReference>
<feature type="compositionally biased region" description="Pro residues" evidence="1">
    <location>
        <begin position="105"/>
        <end position="117"/>
    </location>
</feature>
<evidence type="ECO:0000256" key="1">
    <source>
        <dbReference type="SAM" id="MobiDB-lite"/>
    </source>
</evidence>